<gene>
    <name evidence="1" type="primary">yncE_2</name>
    <name evidence="1" type="ORF">NCTC5047_05990</name>
</gene>
<organism evidence="1 2">
    <name type="scientific">Klebsiella pneumoniae</name>
    <dbReference type="NCBI Taxonomy" id="573"/>
    <lineage>
        <taxon>Bacteria</taxon>
        <taxon>Pseudomonadati</taxon>
        <taxon>Pseudomonadota</taxon>
        <taxon>Gammaproteobacteria</taxon>
        <taxon>Enterobacterales</taxon>
        <taxon>Enterobacteriaceae</taxon>
        <taxon>Klebsiella/Raoultella group</taxon>
        <taxon>Klebsiella</taxon>
        <taxon>Klebsiella pneumoniae complex</taxon>
    </lineage>
</organism>
<sequence length="94" mass="10390">MTGLHYSAQTGRVYAANGSGEILVINPRNQRIEQRWKPLGDKPALLLNMAEDSDTGRLFVTDNSKAKTTLVLDIHSGKLLKQARRRRFAGGAVQ</sequence>
<dbReference type="Proteomes" id="UP000254340">
    <property type="component" value="Unassembled WGS sequence"/>
</dbReference>
<accession>A0A377XNP6</accession>
<evidence type="ECO:0000313" key="1">
    <source>
        <dbReference type="EMBL" id="STT84926.1"/>
    </source>
</evidence>
<dbReference type="SUPFAM" id="SSF51004">
    <property type="entry name" value="C-terminal (heme d1) domain of cytochrome cd1-nitrite reductase"/>
    <property type="match status" value="1"/>
</dbReference>
<name>A0A377XNP6_KLEPN</name>
<dbReference type="InterPro" id="IPR015943">
    <property type="entry name" value="WD40/YVTN_repeat-like_dom_sf"/>
</dbReference>
<dbReference type="AlphaFoldDB" id="A0A377XNP6"/>
<dbReference type="InterPro" id="IPR011048">
    <property type="entry name" value="Haem_d1_sf"/>
</dbReference>
<dbReference type="EMBL" id="UGLH01000006">
    <property type="protein sequence ID" value="STT84926.1"/>
    <property type="molecule type" value="Genomic_DNA"/>
</dbReference>
<dbReference type="Gene3D" id="2.130.10.10">
    <property type="entry name" value="YVTN repeat-like/Quinoprotein amine dehydrogenase"/>
    <property type="match status" value="1"/>
</dbReference>
<protein>
    <submittedName>
        <fullName evidence="1">Putative periplasmic protein</fullName>
    </submittedName>
</protein>
<proteinExistence type="predicted"/>
<evidence type="ECO:0000313" key="2">
    <source>
        <dbReference type="Proteomes" id="UP000254340"/>
    </source>
</evidence>
<reference evidence="1 2" key="1">
    <citation type="submission" date="2018-06" db="EMBL/GenBank/DDBJ databases">
        <authorList>
            <consortium name="Pathogen Informatics"/>
            <person name="Doyle S."/>
        </authorList>
    </citation>
    <scope>NUCLEOTIDE SEQUENCE [LARGE SCALE GENOMIC DNA]</scope>
    <source>
        <strain evidence="1 2">NCTC5047</strain>
    </source>
</reference>